<feature type="domain" description="HTH araC/xylS-type" evidence="4">
    <location>
        <begin position="199"/>
        <end position="297"/>
    </location>
</feature>
<dbReference type="InterPro" id="IPR018060">
    <property type="entry name" value="HTH_AraC"/>
</dbReference>
<keyword evidence="3" id="KW-0804">Transcription</keyword>
<dbReference type="InterPro" id="IPR009057">
    <property type="entry name" value="Homeodomain-like_sf"/>
</dbReference>
<dbReference type="GO" id="GO:0043565">
    <property type="term" value="F:sequence-specific DNA binding"/>
    <property type="evidence" value="ECO:0007669"/>
    <property type="project" value="InterPro"/>
</dbReference>
<dbReference type="HOGENOM" id="CLU_000445_81_0_11"/>
<dbReference type="RefSeq" id="WP_014981365.1">
    <property type="nucleotide sequence ID" value="NC_018681.1"/>
</dbReference>
<evidence type="ECO:0000256" key="2">
    <source>
        <dbReference type="ARBA" id="ARBA00023125"/>
    </source>
</evidence>
<dbReference type="PROSITE" id="PS00041">
    <property type="entry name" value="HTH_ARAC_FAMILY_1"/>
    <property type="match status" value="1"/>
</dbReference>
<proteinExistence type="predicted"/>
<gene>
    <name evidence="5" type="ORF">O3I_002705</name>
</gene>
<dbReference type="InterPro" id="IPR018062">
    <property type="entry name" value="HTH_AraC-typ_CS"/>
</dbReference>
<dbReference type="SUPFAM" id="SSF51182">
    <property type="entry name" value="RmlC-like cupins"/>
    <property type="match status" value="1"/>
</dbReference>
<dbReference type="eggNOG" id="COG2207">
    <property type="taxonomic scope" value="Bacteria"/>
</dbReference>
<evidence type="ECO:0000259" key="4">
    <source>
        <dbReference type="PROSITE" id="PS01124"/>
    </source>
</evidence>
<dbReference type="STRING" id="1133849.O3I_002705"/>
<dbReference type="SUPFAM" id="SSF46689">
    <property type="entry name" value="Homeodomain-like"/>
    <property type="match status" value="2"/>
</dbReference>
<dbReference type="KEGG" id="nbr:O3I_002705"/>
<dbReference type="PANTHER" id="PTHR46796:SF13">
    <property type="entry name" value="HTH-TYPE TRANSCRIPTIONAL ACTIVATOR RHAS"/>
    <property type="match status" value="1"/>
</dbReference>
<dbReference type="PROSITE" id="PS01124">
    <property type="entry name" value="HTH_ARAC_FAMILY_2"/>
    <property type="match status" value="1"/>
</dbReference>
<protein>
    <submittedName>
        <fullName evidence="5">AraC family transcriptional regulator</fullName>
    </submittedName>
</protein>
<evidence type="ECO:0000313" key="5">
    <source>
        <dbReference type="EMBL" id="AFT98503.1"/>
    </source>
</evidence>
<accession>K0ENE5</accession>
<dbReference type="InterPro" id="IPR032783">
    <property type="entry name" value="AraC_lig"/>
</dbReference>
<name>K0ENE5_NOCB7</name>
<dbReference type="AlphaFoldDB" id="K0ENE5"/>
<dbReference type="InterPro" id="IPR014710">
    <property type="entry name" value="RmlC-like_jellyroll"/>
</dbReference>
<organism evidence="5 6">
    <name type="scientific">Nocardia brasiliensis (strain ATCC 700358 / HUJEG-1)</name>
    <dbReference type="NCBI Taxonomy" id="1133849"/>
    <lineage>
        <taxon>Bacteria</taxon>
        <taxon>Bacillati</taxon>
        <taxon>Actinomycetota</taxon>
        <taxon>Actinomycetes</taxon>
        <taxon>Mycobacteriales</taxon>
        <taxon>Nocardiaceae</taxon>
        <taxon>Nocardia</taxon>
    </lineage>
</organism>
<sequence length="306" mass="32788">MDVLSETIAAIRTGSPTSGMFVRHAPWGRRYPVVPGAGFHVVLQGSCWLVPPAGGEPMALGAGDVVFMPRGADHVLIDRLDSAVTETARPGEPREIQGPGVRTALLCGAYELGRQRSHPLLDELPEFIHLPARPGRHPALRGAVDLLAAEIAEPRQGSDAAVPALLEMLLLFVLRAWFEEQAGARTSGWAGAFADPAVAAALRAVHEEPARPWTVPDLSEVAGVSRATLARRFSATVGEPPLAYVTRWRMLTAARLLRETNGSLGAIARKVGYTSEFAFAKAFKREYGLAPGRYRTAADKPPLVAV</sequence>
<dbReference type="InterPro" id="IPR020449">
    <property type="entry name" value="Tscrpt_reg_AraC-type_HTH"/>
</dbReference>
<dbReference type="Proteomes" id="UP000006304">
    <property type="component" value="Chromosome"/>
</dbReference>
<dbReference type="GO" id="GO:0003700">
    <property type="term" value="F:DNA-binding transcription factor activity"/>
    <property type="evidence" value="ECO:0007669"/>
    <property type="project" value="InterPro"/>
</dbReference>
<dbReference type="PRINTS" id="PR00032">
    <property type="entry name" value="HTHARAC"/>
</dbReference>
<dbReference type="SMART" id="SM00342">
    <property type="entry name" value="HTH_ARAC"/>
    <property type="match status" value="1"/>
</dbReference>
<evidence type="ECO:0000256" key="3">
    <source>
        <dbReference type="ARBA" id="ARBA00023163"/>
    </source>
</evidence>
<dbReference type="InterPro" id="IPR050204">
    <property type="entry name" value="AraC_XylS_family_regulators"/>
</dbReference>
<dbReference type="InterPro" id="IPR011051">
    <property type="entry name" value="RmlC_Cupin_sf"/>
</dbReference>
<dbReference type="Gene3D" id="2.60.120.10">
    <property type="entry name" value="Jelly Rolls"/>
    <property type="match status" value="1"/>
</dbReference>
<keyword evidence="6" id="KW-1185">Reference proteome</keyword>
<evidence type="ECO:0000313" key="6">
    <source>
        <dbReference type="Proteomes" id="UP000006304"/>
    </source>
</evidence>
<dbReference type="Pfam" id="PF12852">
    <property type="entry name" value="Cupin_6"/>
    <property type="match status" value="1"/>
</dbReference>
<dbReference type="Pfam" id="PF12833">
    <property type="entry name" value="HTH_18"/>
    <property type="match status" value="1"/>
</dbReference>
<evidence type="ECO:0000256" key="1">
    <source>
        <dbReference type="ARBA" id="ARBA00023015"/>
    </source>
</evidence>
<reference evidence="5 6" key="1">
    <citation type="journal article" date="2012" name="J. Bacteriol.">
        <title>Complete genome sequence of Nocardia brasiliensis HUJEG-1.</title>
        <authorList>
            <person name="Vera-Cabrera L."/>
            <person name="Ortiz-Lopez R."/>
            <person name="Elizondo-Gonzalez R."/>
            <person name="Perez-Maya A.A."/>
            <person name="Ocampo-Candiani J."/>
        </authorList>
    </citation>
    <scope>NUCLEOTIDE SEQUENCE [LARGE SCALE GENOMIC DNA]</scope>
    <source>
        <strain evidence="6">ATCC 700358</strain>
    </source>
</reference>
<dbReference type="Gene3D" id="1.10.10.60">
    <property type="entry name" value="Homeodomain-like"/>
    <property type="match status" value="2"/>
</dbReference>
<keyword evidence="1" id="KW-0805">Transcription regulation</keyword>
<dbReference type="PANTHER" id="PTHR46796">
    <property type="entry name" value="HTH-TYPE TRANSCRIPTIONAL ACTIVATOR RHAS-RELATED"/>
    <property type="match status" value="1"/>
</dbReference>
<dbReference type="EMBL" id="CP003876">
    <property type="protein sequence ID" value="AFT98503.1"/>
    <property type="molecule type" value="Genomic_DNA"/>
</dbReference>
<keyword evidence="2" id="KW-0238">DNA-binding</keyword>